<feature type="transmembrane region" description="Helical" evidence="1">
    <location>
        <begin position="99"/>
        <end position="115"/>
    </location>
</feature>
<organism evidence="2 3">
    <name type="scientific">Lysobacter stagni</name>
    <dbReference type="NCBI Taxonomy" id="3045172"/>
    <lineage>
        <taxon>Bacteria</taxon>
        <taxon>Pseudomonadati</taxon>
        <taxon>Pseudomonadota</taxon>
        <taxon>Gammaproteobacteria</taxon>
        <taxon>Lysobacterales</taxon>
        <taxon>Lysobacteraceae</taxon>
        <taxon>Lysobacter</taxon>
    </lineage>
</organism>
<keyword evidence="1" id="KW-1133">Transmembrane helix</keyword>
<dbReference type="RefSeq" id="WP_283211168.1">
    <property type="nucleotide sequence ID" value="NZ_JASGBI010000001.1"/>
</dbReference>
<proteinExistence type="predicted"/>
<accession>A0ABT6XBY5</accession>
<comment type="caution">
    <text evidence="2">The sequence shown here is derived from an EMBL/GenBank/DDBJ whole genome shotgun (WGS) entry which is preliminary data.</text>
</comment>
<keyword evidence="1" id="KW-0472">Membrane</keyword>
<evidence type="ECO:0000256" key="1">
    <source>
        <dbReference type="SAM" id="Phobius"/>
    </source>
</evidence>
<evidence type="ECO:0008006" key="4">
    <source>
        <dbReference type="Google" id="ProtNLM"/>
    </source>
</evidence>
<feature type="transmembrane region" description="Helical" evidence="1">
    <location>
        <begin position="121"/>
        <end position="140"/>
    </location>
</feature>
<reference evidence="2 3" key="1">
    <citation type="submission" date="2023-05" db="EMBL/GenBank/DDBJ databases">
        <title>Lysobacter sp. strain LF1 Genome sequencing and assembly.</title>
        <authorList>
            <person name="Jung Y."/>
        </authorList>
    </citation>
    <scope>NUCLEOTIDE SEQUENCE [LARGE SCALE GENOMIC DNA]</scope>
    <source>
        <strain evidence="2 3">LF1</strain>
    </source>
</reference>
<protein>
    <recommendedName>
        <fullName evidence="4">TIGR04222 domain-containing membrane protein</fullName>
    </recommendedName>
</protein>
<evidence type="ECO:0000313" key="2">
    <source>
        <dbReference type="EMBL" id="MDI9237657.1"/>
    </source>
</evidence>
<evidence type="ECO:0000313" key="3">
    <source>
        <dbReference type="Proteomes" id="UP001321580"/>
    </source>
</evidence>
<gene>
    <name evidence="2" type="ORF">QLQ15_01885</name>
</gene>
<name>A0ABT6XBY5_9GAMM</name>
<dbReference type="EMBL" id="JASGBI010000001">
    <property type="protein sequence ID" value="MDI9237657.1"/>
    <property type="molecule type" value="Genomic_DNA"/>
</dbReference>
<dbReference type="Proteomes" id="UP001321580">
    <property type="component" value="Unassembled WGS sequence"/>
</dbReference>
<keyword evidence="3" id="KW-1185">Reference proteome</keyword>
<keyword evidence="1" id="KW-0812">Transmembrane</keyword>
<sequence>MNLPMDVLLVVGVIALYLQDSAMLLHYDEVVLTRDASRWHATAGGTLEFRGRRLFVPDAWRPTRAAFRTSWLQARNERPRTQLGHFIGGLAAVRRGCRWLWALLLVGLPVLLWVFPHPLALLALTVLVYATTAWLGWRVWRFRRVLELQPREALSMGFELLCCPPHAINLVRRLSLRRGLDGDAIVAVQRWLNDDEARQARECMRGQLAYAMDFHGEQASLVQARQRLEETQ</sequence>